<protein>
    <recommendedName>
        <fullName evidence="2">Ribosome-binding factor A</fullName>
    </recommendedName>
</protein>
<dbReference type="SUPFAM" id="SSF89919">
    <property type="entry name" value="Ribosome-binding factor A, RbfA"/>
    <property type="match status" value="1"/>
</dbReference>
<keyword evidence="1 2" id="KW-0690">Ribosome biogenesis</keyword>
<comment type="caution">
    <text evidence="3">The sequence shown here is derived from an EMBL/GenBank/DDBJ whole genome shotgun (WGS) entry which is preliminary data.</text>
</comment>
<dbReference type="PANTHER" id="PTHR33515:SF1">
    <property type="entry name" value="RIBOSOME-BINDING FACTOR A, CHLOROPLASTIC-RELATED"/>
    <property type="match status" value="1"/>
</dbReference>
<dbReference type="RefSeq" id="WP_155175349.1">
    <property type="nucleotide sequence ID" value="NZ_BAAAFL010000012.1"/>
</dbReference>
<keyword evidence="2" id="KW-0963">Cytoplasm</keyword>
<reference evidence="3 4" key="1">
    <citation type="submission" date="2019-02" db="EMBL/GenBank/DDBJ databases">
        <authorList>
            <person name="Goldberg S.R."/>
            <person name="Haltli B.A."/>
            <person name="Correa H."/>
            <person name="Russell K.G."/>
        </authorList>
    </citation>
    <scope>NUCLEOTIDE SEQUENCE [LARGE SCALE GENOMIC DNA]</scope>
    <source>
        <strain evidence="3 4">JCM 16186</strain>
    </source>
</reference>
<accession>A0ABW9RV96</accession>
<gene>
    <name evidence="2 3" type="primary">rbfA</name>
    <name evidence="3" type="ORF">E1163_24465</name>
</gene>
<dbReference type="Gene3D" id="3.30.300.20">
    <property type="match status" value="1"/>
</dbReference>
<dbReference type="InterPro" id="IPR000238">
    <property type="entry name" value="RbfA"/>
</dbReference>
<dbReference type="HAMAP" id="MF_00003">
    <property type="entry name" value="RbfA"/>
    <property type="match status" value="1"/>
</dbReference>
<organism evidence="3 4">
    <name type="scientific">Fulvivirga kasyanovii</name>
    <dbReference type="NCBI Taxonomy" id="396812"/>
    <lineage>
        <taxon>Bacteria</taxon>
        <taxon>Pseudomonadati</taxon>
        <taxon>Bacteroidota</taxon>
        <taxon>Cytophagia</taxon>
        <taxon>Cytophagales</taxon>
        <taxon>Fulvivirgaceae</taxon>
        <taxon>Fulvivirga</taxon>
    </lineage>
</organism>
<dbReference type="InterPro" id="IPR015946">
    <property type="entry name" value="KH_dom-like_a/b"/>
</dbReference>
<dbReference type="Proteomes" id="UP000798808">
    <property type="component" value="Unassembled WGS sequence"/>
</dbReference>
<dbReference type="NCBIfam" id="TIGR00082">
    <property type="entry name" value="rbfA"/>
    <property type="match status" value="1"/>
</dbReference>
<comment type="subcellular location">
    <subcellularLocation>
        <location evidence="2">Cytoplasm</location>
    </subcellularLocation>
</comment>
<dbReference type="Pfam" id="PF02033">
    <property type="entry name" value="RBFA"/>
    <property type="match status" value="1"/>
</dbReference>
<name>A0ABW9RV96_9BACT</name>
<keyword evidence="4" id="KW-1185">Reference proteome</keyword>
<comment type="subunit">
    <text evidence="2">Monomer. Binds 30S ribosomal subunits, but not 50S ribosomal subunits or 70S ribosomes.</text>
</comment>
<dbReference type="InterPro" id="IPR023799">
    <property type="entry name" value="RbfA_dom_sf"/>
</dbReference>
<evidence type="ECO:0000256" key="1">
    <source>
        <dbReference type="ARBA" id="ARBA00022517"/>
    </source>
</evidence>
<dbReference type="EMBL" id="SMLW01000654">
    <property type="protein sequence ID" value="MTI28133.1"/>
    <property type="molecule type" value="Genomic_DNA"/>
</dbReference>
<sequence length="126" mass="14622">MNESKRQQKFSRLIQRDLSDIFQKDKMGIFANTFVTVADVIISPDLSIAKVYLSMLMVKDKDAMLEKIEKHKNEIRRDLGNKIGKQVRIVPQLNFYVDEVEENAQKIDKLIDNLNIPPEDKDGEND</sequence>
<evidence type="ECO:0000256" key="2">
    <source>
        <dbReference type="HAMAP-Rule" id="MF_00003"/>
    </source>
</evidence>
<proteinExistence type="inferred from homology"/>
<evidence type="ECO:0000313" key="4">
    <source>
        <dbReference type="Proteomes" id="UP000798808"/>
    </source>
</evidence>
<evidence type="ECO:0000313" key="3">
    <source>
        <dbReference type="EMBL" id="MTI28133.1"/>
    </source>
</evidence>
<dbReference type="PANTHER" id="PTHR33515">
    <property type="entry name" value="RIBOSOME-BINDING FACTOR A, CHLOROPLASTIC-RELATED"/>
    <property type="match status" value="1"/>
</dbReference>
<comment type="function">
    <text evidence="2">One of several proteins that assist in the late maturation steps of the functional core of the 30S ribosomal subunit. Associates with free 30S ribosomal subunits (but not with 30S subunits that are part of 70S ribosomes or polysomes). Required for efficient processing of 16S rRNA. May interact with the 5'-terminal helix region of 16S rRNA.</text>
</comment>
<comment type="similarity">
    <text evidence="2">Belongs to the RbfA family.</text>
</comment>